<evidence type="ECO:0000313" key="2">
    <source>
        <dbReference type="EMBL" id="KKL63452.1"/>
    </source>
</evidence>
<dbReference type="AlphaFoldDB" id="A0A0F9GJS9"/>
<dbReference type="InterPro" id="IPR006949">
    <property type="entry name" value="Barrel_Baseplate_J-like"/>
</dbReference>
<feature type="domain" description="Baseplate protein J-like barrel" evidence="1">
    <location>
        <begin position="95"/>
        <end position="141"/>
    </location>
</feature>
<dbReference type="Pfam" id="PF04865">
    <property type="entry name" value="Baseplate_J"/>
    <property type="match status" value="1"/>
</dbReference>
<accession>A0A0F9GJS9</accession>
<reference evidence="2" key="1">
    <citation type="journal article" date="2015" name="Nature">
        <title>Complex archaea that bridge the gap between prokaryotes and eukaryotes.</title>
        <authorList>
            <person name="Spang A."/>
            <person name="Saw J.H."/>
            <person name="Jorgensen S.L."/>
            <person name="Zaremba-Niedzwiedzka K."/>
            <person name="Martijn J."/>
            <person name="Lind A.E."/>
            <person name="van Eijk R."/>
            <person name="Schleper C."/>
            <person name="Guy L."/>
            <person name="Ettema T.J."/>
        </authorList>
    </citation>
    <scope>NUCLEOTIDE SEQUENCE</scope>
</reference>
<proteinExistence type="predicted"/>
<dbReference type="EMBL" id="LAZR01028164">
    <property type="protein sequence ID" value="KKL63452.1"/>
    <property type="molecule type" value="Genomic_DNA"/>
</dbReference>
<sequence length="445" mass="47486">MAELRYTNRDYAAIREGMIADAQFKTPEWTNFNQGELGVALIELVSSALDVLSFALDGLSNETFLPTAVTKPSVVALLRNIGYEMARPIASTATVEFILNTPSPVPITIPAGTIVGNDQGVEFVVQEDVIIQAGVLNVAVTVFEGTFHAEGPFTSNGQDDQLLRFGFNNVAENFLDVFVDGVQWTEEKFAELQPTQNPEVYRVTENVDGSAEILFSTALGDVPAAGELIEFRYVSTNGAAGNIGALVVDTIITEILVPLTVSVTVEQDEQSGGGLERESIKDAKVNGPRALRTNNRIVTLLDFIDFVSIQDGVESTSAVNHSGFVEMYVRLFRDIGTGLFPVFKVEAPIMIPLVDVGTGGTVPASTEVFVAVTSKDANGKETNVRLLDPATGVALANSLSITTGGGPSTHSIEVQINAVQPPNTTVFNVYAGFSLSAMFLVANDV</sequence>
<comment type="caution">
    <text evidence="2">The sequence shown here is derived from an EMBL/GenBank/DDBJ whole genome shotgun (WGS) entry which is preliminary data.</text>
</comment>
<protein>
    <recommendedName>
        <fullName evidence="1">Baseplate protein J-like barrel domain-containing protein</fullName>
    </recommendedName>
</protein>
<name>A0A0F9GJS9_9ZZZZ</name>
<gene>
    <name evidence="2" type="ORF">LCGC14_2174950</name>
</gene>
<organism evidence="2">
    <name type="scientific">marine sediment metagenome</name>
    <dbReference type="NCBI Taxonomy" id="412755"/>
    <lineage>
        <taxon>unclassified sequences</taxon>
        <taxon>metagenomes</taxon>
        <taxon>ecological metagenomes</taxon>
    </lineage>
</organism>
<feature type="non-terminal residue" evidence="2">
    <location>
        <position position="445"/>
    </location>
</feature>
<evidence type="ECO:0000259" key="1">
    <source>
        <dbReference type="Pfam" id="PF04865"/>
    </source>
</evidence>